<dbReference type="Pfam" id="PF08798">
    <property type="entry name" value="CRISPR_assoc"/>
    <property type="match status" value="1"/>
</dbReference>
<dbReference type="SMART" id="SM01101">
    <property type="entry name" value="CRISPR_assoc"/>
    <property type="match status" value="1"/>
</dbReference>
<proteinExistence type="predicted"/>
<dbReference type="AlphaFoldDB" id="A0A916VGM9"/>
<organism evidence="1 2">
    <name type="scientific">Lactobacillus corticis</name>
    <dbReference type="NCBI Taxonomy" id="2201249"/>
    <lineage>
        <taxon>Bacteria</taxon>
        <taxon>Bacillati</taxon>
        <taxon>Bacillota</taxon>
        <taxon>Bacilli</taxon>
        <taxon>Lactobacillales</taxon>
        <taxon>Lactobacillaceae</taxon>
        <taxon>Lactobacillus</taxon>
    </lineage>
</organism>
<evidence type="ECO:0000313" key="2">
    <source>
        <dbReference type="Proteomes" id="UP000677218"/>
    </source>
</evidence>
<gene>
    <name evidence="1" type="ORF">LCB40_00110</name>
</gene>
<sequence>MYLSRVKINDQNRRLLKDLNHAGAYHNWVEHCFPEEIEQQKRLRHLWRIDYLSGERYLLVLSENKPDLRQMEKYGVPGTAMTKDYSKFLDNLTTGMPYQFRFTGNPVHRVAPADGGRSKTYPHVTVAQQMEWLSDRSELNGFKLHEFNVVNRQKVMLRHHNSRPVKLSCVSFEGMLEITDLNKFKAALINGIGREKSYGMGLLTVIPYRG</sequence>
<dbReference type="Proteomes" id="UP000677218">
    <property type="component" value="Unassembled WGS sequence"/>
</dbReference>
<name>A0A916VGM9_9LACO</name>
<evidence type="ECO:0000313" key="1">
    <source>
        <dbReference type="EMBL" id="GFZ26131.1"/>
    </source>
</evidence>
<dbReference type="CDD" id="cd09727">
    <property type="entry name" value="Cas6_I-E"/>
    <property type="match status" value="1"/>
</dbReference>
<dbReference type="Gene3D" id="3.30.70.1200">
    <property type="entry name" value="Crispr-associated protein, domain 1"/>
    <property type="match status" value="1"/>
</dbReference>
<dbReference type="NCBIfam" id="TIGR01907">
    <property type="entry name" value="casE_Cse3"/>
    <property type="match status" value="1"/>
</dbReference>
<keyword evidence="2" id="KW-1185">Reference proteome</keyword>
<accession>A0A916VGM9</accession>
<dbReference type="EMBL" id="BMAY01000001">
    <property type="protein sequence ID" value="GFZ26131.1"/>
    <property type="molecule type" value="Genomic_DNA"/>
</dbReference>
<dbReference type="InterPro" id="IPR010179">
    <property type="entry name" value="CRISPR-assoc_prot_Cse3"/>
</dbReference>
<protein>
    <submittedName>
        <fullName evidence="1">CRISPR-associated protein</fullName>
    </submittedName>
</protein>
<dbReference type="Gene3D" id="3.30.70.1210">
    <property type="entry name" value="Crispr-associated protein, domain 2"/>
    <property type="match status" value="1"/>
</dbReference>
<reference evidence="1" key="1">
    <citation type="submission" date="2020-08" db="EMBL/GenBank/DDBJ databases">
        <title>Taxonomic study for Lactobacillus species isolated from hardwood bark.</title>
        <authorList>
            <person name="Tohno M."/>
            <person name="Tanizawa Y."/>
        </authorList>
    </citation>
    <scope>NUCLEOTIDE SEQUENCE</scope>
    <source>
        <strain evidence="1">B40</strain>
    </source>
</reference>
<dbReference type="SUPFAM" id="SSF117987">
    <property type="entry name" value="CRISPR-associated protein"/>
    <property type="match status" value="2"/>
</dbReference>
<dbReference type="RefSeq" id="WP_212779847.1">
    <property type="nucleotide sequence ID" value="NZ_BMAY01000001.1"/>
</dbReference>
<comment type="caution">
    <text evidence="1">The sequence shown here is derived from an EMBL/GenBank/DDBJ whole genome shotgun (WGS) entry which is preliminary data.</text>
</comment>